<sequence length="299" mass="32872">MIKGRLTAILVICSVFLVPFQTSAQVFGPVSYLALGDSIAAGQTPMSEIDTGYSDLIAQEIARNQPLAFYSKDLSFPGFTTADVLERVQSKEAEQLIKNANVITISAGANDLLRLIQANDKSGSLSFQQIPVDFSLNTVRKNMLTMLTDLKKIAPKAEIYVMGYYFAYPHARESQKFGTAKQLDRLNDILAKVSKKAGVNFVSVDAAFGNNAIDKVPNAADVHPNAVGYRAMANSFFNVYSKGSMQVMKNEVPPANPRSFEQIMQDQKDANEARDESAVLPSSFLEEEYLALSEMRPFI</sequence>
<dbReference type="EMBL" id="CP038015">
    <property type="protein sequence ID" value="QBP40338.1"/>
    <property type="molecule type" value="Genomic_DNA"/>
</dbReference>
<evidence type="ECO:0000313" key="4">
    <source>
        <dbReference type="Proteomes" id="UP000294292"/>
    </source>
</evidence>
<dbReference type="PANTHER" id="PTHR30383:SF5">
    <property type="entry name" value="SGNH HYDROLASE-TYPE ESTERASE DOMAIN-CONTAINING PROTEIN"/>
    <property type="match status" value="1"/>
</dbReference>
<keyword evidence="4" id="KW-1185">Reference proteome</keyword>
<proteinExistence type="predicted"/>
<dbReference type="InterPro" id="IPR051532">
    <property type="entry name" value="Ester_Hydrolysis_Enzymes"/>
</dbReference>
<dbReference type="Pfam" id="PF13472">
    <property type="entry name" value="Lipase_GDSL_2"/>
    <property type="match status" value="1"/>
</dbReference>
<evidence type="ECO:0000313" key="3">
    <source>
        <dbReference type="EMBL" id="QBP40338.1"/>
    </source>
</evidence>
<dbReference type="InterPro" id="IPR036514">
    <property type="entry name" value="SGNH_hydro_sf"/>
</dbReference>
<dbReference type="InterPro" id="IPR013830">
    <property type="entry name" value="SGNH_hydro"/>
</dbReference>
<dbReference type="Gene3D" id="3.40.50.1110">
    <property type="entry name" value="SGNH hydrolase"/>
    <property type="match status" value="1"/>
</dbReference>
<dbReference type="SUPFAM" id="SSF52266">
    <property type="entry name" value="SGNH hydrolase"/>
    <property type="match status" value="1"/>
</dbReference>
<dbReference type="Proteomes" id="UP000294292">
    <property type="component" value="Chromosome"/>
</dbReference>
<name>A0A4P6ZWA1_9BACL</name>
<feature type="signal peptide" evidence="1">
    <location>
        <begin position="1"/>
        <end position="24"/>
    </location>
</feature>
<feature type="chain" id="PRO_5021018645" evidence="1">
    <location>
        <begin position="25"/>
        <end position="299"/>
    </location>
</feature>
<accession>A0A4P6ZWA1</accession>
<dbReference type="OrthoDB" id="1815486at2"/>
<reference evidence="3 4" key="1">
    <citation type="submission" date="2019-03" db="EMBL/GenBank/DDBJ databases">
        <title>Complete genome sequence of Paenisporosarcina antarctica CGMCC 1.6503T.</title>
        <authorList>
            <person name="Rong J.-C."/>
            <person name="Chi N.-Y."/>
            <person name="Zhang Q.-F."/>
        </authorList>
    </citation>
    <scope>NUCLEOTIDE SEQUENCE [LARGE SCALE GENOMIC DNA]</scope>
    <source>
        <strain evidence="3 4">CGMCC 1.6503</strain>
    </source>
</reference>
<dbReference type="KEGG" id="panc:E2636_03865"/>
<dbReference type="RefSeq" id="WP_134209072.1">
    <property type="nucleotide sequence ID" value="NZ_CP038015.1"/>
</dbReference>
<evidence type="ECO:0000256" key="1">
    <source>
        <dbReference type="SAM" id="SignalP"/>
    </source>
</evidence>
<dbReference type="PANTHER" id="PTHR30383">
    <property type="entry name" value="THIOESTERASE 1/PROTEASE 1/LYSOPHOSPHOLIPASE L1"/>
    <property type="match status" value="1"/>
</dbReference>
<protein>
    <submittedName>
        <fullName evidence="3">SGNH/GDSL hydrolase family protein</fullName>
    </submittedName>
</protein>
<dbReference type="AlphaFoldDB" id="A0A4P6ZWA1"/>
<dbReference type="GO" id="GO:0004622">
    <property type="term" value="F:phosphatidylcholine lysophospholipase activity"/>
    <property type="evidence" value="ECO:0007669"/>
    <property type="project" value="TreeGrafter"/>
</dbReference>
<feature type="domain" description="SGNH hydrolase-type esterase" evidence="2">
    <location>
        <begin position="34"/>
        <end position="231"/>
    </location>
</feature>
<organism evidence="3 4">
    <name type="scientific">Paenisporosarcina antarctica</name>
    <dbReference type="NCBI Taxonomy" id="417367"/>
    <lineage>
        <taxon>Bacteria</taxon>
        <taxon>Bacillati</taxon>
        <taxon>Bacillota</taxon>
        <taxon>Bacilli</taxon>
        <taxon>Bacillales</taxon>
        <taxon>Caryophanaceae</taxon>
        <taxon>Paenisporosarcina</taxon>
    </lineage>
</organism>
<gene>
    <name evidence="3" type="ORF">E2636_03865</name>
</gene>
<keyword evidence="1" id="KW-0732">Signal</keyword>
<keyword evidence="3" id="KW-0378">Hydrolase</keyword>
<evidence type="ECO:0000259" key="2">
    <source>
        <dbReference type="Pfam" id="PF13472"/>
    </source>
</evidence>